<dbReference type="InterPro" id="IPR036271">
    <property type="entry name" value="Tet_transcr_reg_TetR-rel_C_sf"/>
</dbReference>
<dbReference type="FunFam" id="1.10.10.60:FF:000141">
    <property type="entry name" value="TetR family transcriptional regulator"/>
    <property type="match status" value="1"/>
</dbReference>
<dbReference type="Gene3D" id="1.10.357.10">
    <property type="entry name" value="Tetracycline Repressor, domain 2"/>
    <property type="match status" value="1"/>
</dbReference>
<dbReference type="InterPro" id="IPR009057">
    <property type="entry name" value="Homeodomain-like_sf"/>
</dbReference>
<evidence type="ECO:0000256" key="1">
    <source>
        <dbReference type="ARBA" id="ARBA00023015"/>
    </source>
</evidence>
<dbReference type="Proteomes" id="UP000236732">
    <property type="component" value="Unassembled WGS sequence"/>
</dbReference>
<dbReference type="SUPFAM" id="SSF46689">
    <property type="entry name" value="Homeodomain-like"/>
    <property type="match status" value="1"/>
</dbReference>
<evidence type="ECO:0000256" key="2">
    <source>
        <dbReference type="ARBA" id="ARBA00023125"/>
    </source>
</evidence>
<dbReference type="SUPFAM" id="SSF48498">
    <property type="entry name" value="Tetracyclin repressor-like, C-terminal domain"/>
    <property type="match status" value="1"/>
</dbReference>
<dbReference type="EMBL" id="FNVT01000020">
    <property type="protein sequence ID" value="SEH01492.1"/>
    <property type="molecule type" value="Genomic_DNA"/>
</dbReference>
<dbReference type="InterPro" id="IPR039536">
    <property type="entry name" value="TetR_C_Proteobacteria"/>
</dbReference>
<dbReference type="PROSITE" id="PS50977">
    <property type="entry name" value="HTH_TETR_2"/>
    <property type="match status" value="1"/>
</dbReference>
<proteinExistence type="predicted"/>
<keyword evidence="3" id="KW-0804">Transcription</keyword>
<evidence type="ECO:0000259" key="5">
    <source>
        <dbReference type="PROSITE" id="PS50977"/>
    </source>
</evidence>
<evidence type="ECO:0000313" key="6">
    <source>
        <dbReference type="EMBL" id="SEH01492.1"/>
    </source>
</evidence>
<protein>
    <submittedName>
        <fullName evidence="6">DNA-binding transcriptional regulator, AcrR family</fullName>
    </submittedName>
</protein>
<keyword evidence="1" id="KW-0805">Transcription regulation</keyword>
<organism evidence="6 7">
    <name type="scientific">Nonomuraea solani</name>
    <dbReference type="NCBI Taxonomy" id="1144553"/>
    <lineage>
        <taxon>Bacteria</taxon>
        <taxon>Bacillati</taxon>
        <taxon>Actinomycetota</taxon>
        <taxon>Actinomycetes</taxon>
        <taxon>Streptosporangiales</taxon>
        <taxon>Streptosporangiaceae</taxon>
        <taxon>Nonomuraea</taxon>
    </lineage>
</organism>
<keyword evidence="7" id="KW-1185">Reference proteome</keyword>
<evidence type="ECO:0000256" key="3">
    <source>
        <dbReference type="ARBA" id="ARBA00023163"/>
    </source>
</evidence>
<reference evidence="6 7" key="1">
    <citation type="submission" date="2016-10" db="EMBL/GenBank/DDBJ databases">
        <authorList>
            <person name="de Groot N.N."/>
        </authorList>
    </citation>
    <scope>NUCLEOTIDE SEQUENCE [LARGE SCALE GENOMIC DNA]</scope>
    <source>
        <strain evidence="6 7">CGMCC 4.7037</strain>
    </source>
</reference>
<dbReference type="PANTHER" id="PTHR30055:SF146">
    <property type="entry name" value="HTH-TYPE TRANSCRIPTIONAL DUAL REGULATOR CECR"/>
    <property type="match status" value="1"/>
</dbReference>
<dbReference type="PANTHER" id="PTHR30055">
    <property type="entry name" value="HTH-TYPE TRANSCRIPTIONAL REGULATOR RUTR"/>
    <property type="match status" value="1"/>
</dbReference>
<dbReference type="Pfam" id="PF00440">
    <property type="entry name" value="TetR_N"/>
    <property type="match status" value="1"/>
</dbReference>
<dbReference type="OrthoDB" id="7186128at2"/>
<dbReference type="GO" id="GO:0000976">
    <property type="term" value="F:transcription cis-regulatory region binding"/>
    <property type="evidence" value="ECO:0007669"/>
    <property type="project" value="TreeGrafter"/>
</dbReference>
<dbReference type="GO" id="GO:0003700">
    <property type="term" value="F:DNA-binding transcription factor activity"/>
    <property type="evidence" value="ECO:0007669"/>
    <property type="project" value="TreeGrafter"/>
</dbReference>
<dbReference type="InterPro" id="IPR001647">
    <property type="entry name" value="HTH_TetR"/>
</dbReference>
<evidence type="ECO:0000256" key="4">
    <source>
        <dbReference type="PROSITE-ProRule" id="PRU00335"/>
    </source>
</evidence>
<dbReference type="GO" id="GO:0045892">
    <property type="term" value="P:negative regulation of DNA-templated transcription"/>
    <property type="evidence" value="ECO:0007669"/>
    <property type="project" value="UniProtKB-ARBA"/>
</dbReference>
<accession>A0A1H6EUL5</accession>
<evidence type="ECO:0000313" key="7">
    <source>
        <dbReference type="Proteomes" id="UP000236732"/>
    </source>
</evidence>
<keyword evidence="2 4" id="KW-0238">DNA-binding</keyword>
<dbReference type="InterPro" id="IPR050109">
    <property type="entry name" value="HTH-type_TetR-like_transc_reg"/>
</dbReference>
<gene>
    <name evidence="6" type="ORF">SAMN05444920_120196</name>
</gene>
<dbReference type="PRINTS" id="PR00455">
    <property type="entry name" value="HTHTETR"/>
</dbReference>
<dbReference type="Pfam" id="PF14246">
    <property type="entry name" value="TetR_C_7"/>
    <property type="match status" value="1"/>
</dbReference>
<sequence>MPSVGDTRAPSGKRAERNRQAIVAAAGEMFIREGFDAGMDQIAAAAGVSKVTVYNHFGSKEELFIEVVGQAMGAAHTTMAEVRTRLAETGDVRETLVQTARAMVAAATDPARLALRNLVTGELRRFPDLGTAYQRRGPAQSAAALGEVFRDLCERGLLTIPDLELAVVQFFGLTLYHHLIAGSIGAGVRPELADRLIADGVDLFLTRYGSQPEAGRSSGGGRGSG</sequence>
<name>A0A1H6EUL5_9ACTN</name>
<feature type="domain" description="HTH tetR-type" evidence="5">
    <location>
        <begin position="16"/>
        <end position="75"/>
    </location>
</feature>
<feature type="DNA-binding region" description="H-T-H motif" evidence="4">
    <location>
        <begin position="38"/>
        <end position="57"/>
    </location>
</feature>
<dbReference type="AlphaFoldDB" id="A0A1H6EUL5"/>